<dbReference type="FunFam" id="1.10.220.10:FF:000001">
    <property type="entry name" value="Annexin"/>
    <property type="match status" value="1"/>
</dbReference>
<keyword evidence="7 10" id="KW-0111">Calcium/phospholipid-binding</keyword>
<dbReference type="Proteomes" id="UP000711488">
    <property type="component" value="Unassembled WGS sequence"/>
</dbReference>
<keyword evidence="6 10" id="KW-0041">Annexin</keyword>
<dbReference type="EMBL" id="JQDR03012513">
    <property type="protein sequence ID" value="KAA0191135.1"/>
    <property type="molecule type" value="Genomic_DNA"/>
</dbReference>
<dbReference type="InterPro" id="IPR037104">
    <property type="entry name" value="Annexin_sf"/>
</dbReference>
<dbReference type="GO" id="GO:0042589">
    <property type="term" value="C:zymogen granule membrane"/>
    <property type="evidence" value="ECO:0007669"/>
    <property type="project" value="UniProtKB-SubCell"/>
</dbReference>
<dbReference type="PRINTS" id="PR00200">
    <property type="entry name" value="ANNEXINIV"/>
</dbReference>
<dbReference type="GO" id="GO:0005509">
    <property type="term" value="F:calcium ion binding"/>
    <property type="evidence" value="ECO:0007669"/>
    <property type="project" value="InterPro"/>
</dbReference>
<keyword evidence="2" id="KW-0597">Phosphoprotein</keyword>
<dbReference type="InterPro" id="IPR018502">
    <property type="entry name" value="Annexin_repeat"/>
</dbReference>
<dbReference type="InterPro" id="IPR001464">
    <property type="entry name" value="Annexin"/>
</dbReference>
<gene>
    <name evidence="11" type="ORF">HAZT_HAZT002188</name>
</gene>
<name>A0A6A0GWU9_HYAAZ</name>
<reference evidence="11" key="2">
    <citation type="journal article" date="2018" name="Environ. Sci. Technol.">
        <title>The Toxicogenome of Hyalella azteca: A Model for Sediment Ecotoxicology and Evolutionary Toxicology.</title>
        <authorList>
            <person name="Poynton H.C."/>
            <person name="Hasenbein S."/>
            <person name="Benoit J.B."/>
            <person name="Sepulveda M.S."/>
            <person name="Poelchau M.F."/>
            <person name="Hughes D.S.T."/>
            <person name="Murali S.C."/>
            <person name="Chen S."/>
            <person name="Glastad K.M."/>
            <person name="Goodisman M.A.D."/>
            <person name="Werren J.H."/>
            <person name="Vineis J.H."/>
            <person name="Bowen J.L."/>
            <person name="Friedrich M."/>
            <person name="Jones J."/>
            <person name="Robertson H.M."/>
            <person name="Feyereisen R."/>
            <person name="Mechler-Hickson A."/>
            <person name="Mathers N."/>
            <person name="Lee C.E."/>
            <person name="Colbourne J.K."/>
            <person name="Biales A."/>
            <person name="Johnston J.S."/>
            <person name="Wellborn G.A."/>
            <person name="Rosendale A.J."/>
            <person name="Cridge A.G."/>
            <person name="Munoz-Torres M.C."/>
            <person name="Bain P.A."/>
            <person name="Manny A.R."/>
            <person name="Major K.M."/>
            <person name="Lambert F.N."/>
            <person name="Vulpe C.D."/>
            <person name="Tuck P."/>
            <person name="Blalock B.J."/>
            <person name="Lin Y.Y."/>
            <person name="Smith M.E."/>
            <person name="Ochoa-Acuna H."/>
            <person name="Chen M.M."/>
            <person name="Childers C.P."/>
            <person name="Qu J."/>
            <person name="Dugan S."/>
            <person name="Lee S.L."/>
            <person name="Chao H."/>
            <person name="Dinh H."/>
            <person name="Han Y."/>
            <person name="Doddapaneni H."/>
            <person name="Worley K.C."/>
            <person name="Muzny D.M."/>
            <person name="Gibbs R.A."/>
            <person name="Richards S."/>
        </authorList>
    </citation>
    <scope>NUCLEOTIDE SEQUENCE</scope>
    <source>
        <strain evidence="11">HAZT.00-mixed</strain>
        <tissue evidence="11">Whole organism</tissue>
    </source>
</reference>
<comment type="subcellular location">
    <subcellularLocation>
        <location evidence="9">Zymogen granule membrane</location>
        <topology evidence="9">Peripheral membrane protein</topology>
    </subcellularLocation>
</comment>
<dbReference type="GO" id="GO:0005886">
    <property type="term" value="C:plasma membrane"/>
    <property type="evidence" value="ECO:0007669"/>
    <property type="project" value="TreeGrafter"/>
</dbReference>
<dbReference type="Gene3D" id="1.10.220.10">
    <property type="entry name" value="Annexin"/>
    <property type="match status" value="4"/>
</dbReference>
<dbReference type="FunFam" id="1.10.220.10:FF:000002">
    <property type="entry name" value="Annexin"/>
    <property type="match status" value="1"/>
</dbReference>
<evidence type="ECO:0000313" key="11">
    <source>
        <dbReference type="EMBL" id="KAA0191135.1"/>
    </source>
</evidence>
<dbReference type="OrthoDB" id="37886at2759"/>
<evidence type="ECO:0000256" key="2">
    <source>
        <dbReference type="ARBA" id="ARBA00022553"/>
    </source>
</evidence>
<comment type="caution">
    <text evidence="11">The sequence shown here is derived from an EMBL/GenBank/DDBJ whole genome shotgun (WGS) entry which is preliminary data.</text>
</comment>
<dbReference type="GO" id="GO:0005544">
    <property type="term" value="F:calcium-dependent phospholipid binding"/>
    <property type="evidence" value="ECO:0007669"/>
    <property type="project" value="UniProtKB-KW"/>
</dbReference>
<reference evidence="11" key="1">
    <citation type="submission" date="2014-08" db="EMBL/GenBank/DDBJ databases">
        <authorList>
            <person name="Murali S."/>
            <person name="Richards S."/>
            <person name="Bandaranaike D."/>
            <person name="Bellair M."/>
            <person name="Blankenburg K."/>
            <person name="Chao H."/>
            <person name="Dinh H."/>
            <person name="Doddapaneni H."/>
            <person name="Dugan-Rocha S."/>
            <person name="Elkadiri S."/>
            <person name="Gnanaolivu R."/>
            <person name="Hughes D."/>
            <person name="Lee S."/>
            <person name="Li M."/>
            <person name="Ming W."/>
            <person name="Munidasa M."/>
            <person name="Muniz J."/>
            <person name="Nguyen L."/>
            <person name="Osuji N."/>
            <person name="Pu L.-L."/>
            <person name="Puazo M."/>
            <person name="Skinner E."/>
            <person name="Qu C."/>
            <person name="Quiroz J."/>
            <person name="Raj R."/>
            <person name="Weissenberger G."/>
            <person name="Xin Y."/>
            <person name="Zou X."/>
            <person name="Han Y."/>
            <person name="Worley K."/>
            <person name="Muzny D."/>
            <person name="Gibbs R."/>
        </authorList>
    </citation>
    <scope>NUCLEOTIDE SEQUENCE</scope>
    <source>
        <strain evidence="11">HAZT.00-mixed</strain>
        <tissue evidence="11">Whole organism</tissue>
    </source>
</reference>
<dbReference type="Pfam" id="PF00191">
    <property type="entry name" value="Annexin"/>
    <property type="match status" value="4"/>
</dbReference>
<dbReference type="PANTHER" id="PTHR10502">
    <property type="entry name" value="ANNEXIN"/>
    <property type="match status" value="1"/>
</dbReference>
<evidence type="ECO:0000256" key="4">
    <source>
        <dbReference type="ARBA" id="ARBA00022837"/>
    </source>
</evidence>
<keyword evidence="3 10" id="KW-0677">Repeat</keyword>
<dbReference type="SUPFAM" id="SSF47874">
    <property type="entry name" value="Annexin"/>
    <property type="match status" value="1"/>
</dbReference>
<evidence type="ECO:0000256" key="9">
    <source>
        <dbReference type="ARBA" id="ARBA00024321"/>
    </source>
</evidence>
<proteinExistence type="inferred from homology"/>
<keyword evidence="8" id="KW-0968">Cytoplasmic vesicle</keyword>
<evidence type="ECO:0000256" key="8">
    <source>
        <dbReference type="ARBA" id="ARBA00023329"/>
    </source>
</evidence>
<dbReference type="PROSITE" id="PS00223">
    <property type="entry name" value="ANNEXIN_1"/>
    <property type="match status" value="3"/>
</dbReference>
<dbReference type="GO" id="GO:0005634">
    <property type="term" value="C:nucleus"/>
    <property type="evidence" value="ECO:0007669"/>
    <property type="project" value="TreeGrafter"/>
</dbReference>
<evidence type="ECO:0000256" key="7">
    <source>
        <dbReference type="ARBA" id="ARBA00023302"/>
    </source>
</evidence>
<dbReference type="PANTHER" id="PTHR10502:SF102">
    <property type="entry name" value="ANNEXIN B11"/>
    <property type="match status" value="1"/>
</dbReference>
<reference evidence="11" key="3">
    <citation type="submission" date="2019-06" db="EMBL/GenBank/DDBJ databases">
        <authorList>
            <person name="Poynton C."/>
            <person name="Hasenbein S."/>
            <person name="Benoit J.B."/>
            <person name="Sepulveda M.S."/>
            <person name="Poelchau M.F."/>
            <person name="Murali S.C."/>
            <person name="Chen S."/>
            <person name="Glastad K.M."/>
            <person name="Werren J.H."/>
            <person name="Vineis J.H."/>
            <person name="Bowen J.L."/>
            <person name="Friedrich M."/>
            <person name="Jones J."/>
            <person name="Robertson H.M."/>
            <person name="Feyereisen R."/>
            <person name="Mechler-Hickson A."/>
            <person name="Mathers N."/>
            <person name="Lee C.E."/>
            <person name="Colbourne J.K."/>
            <person name="Biales A."/>
            <person name="Johnston J.S."/>
            <person name="Wellborn G.A."/>
            <person name="Rosendale A.J."/>
            <person name="Cridge A.G."/>
            <person name="Munoz-Torres M.C."/>
            <person name="Bain P.A."/>
            <person name="Manny A.R."/>
            <person name="Major K.M."/>
            <person name="Lambert F.N."/>
            <person name="Vulpe C.D."/>
            <person name="Tuck P."/>
            <person name="Blalock B.J."/>
            <person name="Lin Y.-Y."/>
            <person name="Smith M.E."/>
            <person name="Ochoa-Acuna H."/>
            <person name="Chen M.-J.M."/>
            <person name="Childers C.P."/>
            <person name="Qu J."/>
            <person name="Dugan S."/>
            <person name="Lee S.L."/>
            <person name="Chao H."/>
            <person name="Dinh H."/>
            <person name="Han Y."/>
            <person name="Doddapaneni H."/>
            <person name="Worley K.C."/>
            <person name="Muzny D.M."/>
            <person name="Gibbs R.A."/>
            <person name="Richards S."/>
        </authorList>
    </citation>
    <scope>NUCLEOTIDE SEQUENCE</scope>
    <source>
        <strain evidence="11">HAZT.00-mixed</strain>
        <tissue evidence="11">Whole organism</tissue>
    </source>
</reference>
<dbReference type="FunFam" id="1.10.220.10:FF:000003">
    <property type="entry name" value="Annexin"/>
    <property type="match status" value="1"/>
</dbReference>
<dbReference type="InterPro" id="IPR002391">
    <property type="entry name" value="ANX4"/>
</dbReference>
<comment type="domain">
    <text evidence="10">A pair of annexin repeats may form one binding site for calcium and phospholipid.</text>
</comment>
<evidence type="ECO:0000256" key="1">
    <source>
        <dbReference type="ARBA" id="ARBA00007831"/>
    </source>
</evidence>
<dbReference type="PRINTS" id="PR00196">
    <property type="entry name" value="ANNEXIN"/>
</dbReference>
<organism evidence="11">
    <name type="scientific">Hyalella azteca</name>
    <name type="common">Amphipod</name>
    <dbReference type="NCBI Taxonomy" id="294128"/>
    <lineage>
        <taxon>Eukaryota</taxon>
        <taxon>Metazoa</taxon>
        <taxon>Ecdysozoa</taxon>
        <taxon>Arthropoda</taxon>
        <taxon>Crustacea</taxon>
        <taxon>Multicrustacea</taxon>
        <taxon>Malacostraca</taxon>
        <taxon>Eumalacostraca</taxon>
        <taxon>Peracarida</taxon>
        <taxon>Amphipoda</taxon>
        <taxon>Senticaudata</taxon>
        <taxon>Talitrida</taxon>
        <taxon>Talitroidea</taxon>
        <taxon>Hyalellidae</taxon>
        <taxon>Hyalella</taxon>
    </lineage>
</organism>
<protein>
    <recommendedName>
        <fullName evidence="10">Annexin</fullName>
    </recommendedName>
</protein>
<evidence type="ECO:0000256" key="3">
    <source>
        <dbReference type="ARBA" id="ARBA00022737"/>
    </source>
</evidence>
<sequence length="315" mass="35609">MEDQSTIRFLGNFDPSTDASMLRKAMKGFGTDEASIINILANRTSDQRQRIILSYKQAYGKDLIKDLRSELSGGFERVVLAMMTPTVVLLVDHLYSATKGLGTNENTLVEILCTRNNREISEINAMYHRKYGRPLQKDLEADTSGHFRRLLVSMTAGARDEMNHNLNLAPQLAQQLYRAGEGRMGTDEVEFNRILASYSFPVLRAVLEEYKKIKGKSLYDAIRSEFSGDIKTGLLAVVMCIENRHQFFAKCLHDAMRGLGTKDDTLIRIIVTRAEIDLGNIKHEYQRVFGRTLESDIRGDTSGDYKRMLLAIVQG</sequence>
<dbReference type="InterPro" id="IPR018252">
    <property type="entry name" value="Annexin_repeat_CS"/>
</dbReference>
<evidence type="ECO:0000256" key="10">
    <source>
        <dbReference type="RuleBase" id="RU003540"/>
    </source>
</evidence>
<comment type="similarity">
    <text evidence="1 10">Belongs to the annexin family.</text>
</comment>
<dbReference type="SMART" id="SM00335">
    <property type="entry name" value="ANX"/>
    <property type="match status" value="4"/>
</dbReference>
<accession>A0A6A0GWU9</accession>
<keyword evidence="4 10" id="KW-0106">Calcium</keyword>
<dbReference type="GO" id="GO:0001786">
    <property type="term" value="F:phosphatidylserine binding"/>
    <property type="evidence" value="ECO:0007669"/>
    <property type="project" value="TreeGrafter"/>
</dbReference>
<dbReference type="PROSITE" id="PS51897">
    <property type="entry name" value="ANNEXIN_2"/>
    <property type="match status" value="4"/>
</dbReference>
<keyword evidence="5" id="KW-0007">Acetylation</keyword>
<dbReference type="AlphaFoldDB" id="A0A6A0GWU9"/>
<evidence type="ECO:0000256" key="5">
    <source>
        <dbReference type="ARBA" id="ARBA00022990"/>
    </source>
</evidence>
<evidence type="ECO:0000256" key="6">
    <source>
        <dbReference type="ARBA" id="ARBA00023216"/>
    </source>
</evidence>
<dbReference type="FunFam" id="1.10.220.10:FF:000004">
    <property type="entry name" value="Annexin"/>
    <property type="match status" value="1"/>
</dbReference>